<dbReference type="Proteomes" id="UP000037020">
    <property type="component" value="Unassembled WGS sequence"/>
</dbReference>
<dbReference type="Gene3D" id="3.20.20.30">
    <property type="entry name" value="Luciferase-like domain"/>
    <property type="match status" value="1"/>
</dbReference>
<feature type="non-terminal residue" evidence="1">
    <location>
        <position position="1"/>
    </location>
</feature>
<organism evidence="1 2">
    <name type="scientific">Streptomyces varsoviensis</name>
    <dbReference type="NCBI Taxonomy" id="67373"/>
    <lineage>
        <taxon>Bacteria</taxon>
        <taxon>Bacillati</taxon>
        <taxon>Actinomycetota</taxon>
        <taxon>Actinomycetes</taxon>
        <taxon>Kitasatosporales</taxon>
        <taxon>Streptomycetaceae</taxon>
        <taxon>Streptomyces</taxon>
    </lineage>
</organism>
<dbReference type="EMBL" id="LGUT01002498">
    <property type="protein sequence ID" value="KOG86987.1"/>
    <property type="molecule type" value="Genomic_DNA"/>
</dbReference>
<sequence length="121" mass="12979">RPGGPELWFGGSTLHAAVVRRLVTYGHGFNPLGRPAPGELEKLCAAMAEAGRDMADLEMIGGTRAVFPDAASVASLERALEAVPEQMEQGFTTFCIKPSQFTDDPDGVGGFCREVMRRVEP</sequence>
<proteinExistence type="predicted"/>
<reference evidence="1 2" key="1">
    <citation type="submission" date="2015-07" db="EMBL/GenBank/DDBJ databases">
        <authorList>
            <person name="Ju K.-S."/>
            <person name="Doroghazi J.R."/>
            <person name="Metcalf W.W."/>
        </authorList>
    </citation>
    <scope>NUCLEOTIDE SEQUENCE [LARGE SCALE GENOMIC DNA]</scope>
    <source>
        <strain evidence="1 2">NRRL B-3589</strain>
    </source>
</reference>
<accession>A0ABR5J0N8</accession>
<dbReference type="InterPro" id="IPR036661">
    <property type="entry name" value="Luciferase-like_sf"/>
</dbReference>
<evidence type="ECO:0000313" key="1">
    <source>
        <dbReference type="EMBL" id="KOG86987.1"/>
    </source>
</evidence>
<evidence type="ECO:0000313" key="2">
    <source>
        <dbReference type="Proteomes" id="UP000037020"/>
    </source>
</evidence>
<protein>
    <submittedName>
        <fullName evidence="1">F420-dependent oxidoreductase family protein</fullName>
    </submittedName>
</protein>
<keyword evidence="2" id="KW-1185">Reference proteome</keyword>
<feature type="non-terminal residue" evidence="1">
    <location>
        <position position="121"/>
    </location>
</feature>
<gene>
    <name evidence="1" type="ORF">ADK38_27955</name>
</gene>
<name>A0ABR5J0N8_9ACTN</name>
<comment type="caution">
    <text evidence="1">The sequence shown here is derived from an EMBL/GenBank/DDBJ whole genome shotgun (WGS) entry which is preliminary data.</text>
</comment>